<protein>
    <submittedName>
        <fullName evidence="2">Uncharacterized protein</fullName>
    </submittedName>
</protein>
<evidence type="ECO:0000313" key="2">
    <source>
        <dbReference type="EMBL" id="CAB3677716.1"/>
    </source>
</evidence>
<evidence type="ECO:0000256" key="1">
    <source>
        <dbReference type="SAM" id="MobiDB-lite"/>
    </source>
</evidence>
<gene>
    <name evidence="2" type="ORF">LMG27174_02474</name>
</gene>
<feature type="region of interest" description="Disordered" evidence="1">
    <location>
        <begin position="114"/>
        <end position="134"/>
    </location>
</feature>
<evidence type="ECO:0000313" key="3">
    <source>
        <dbReference type="Proteomes" id="UP000494205"/>
    </source>
</evidence>
<dbReference type="Proteomes" id="UP000494205">
    <property type="component" value="Unassembled WGS sequence"/>
</dbReference>
<dbReference type="EMBL" id="CADIJZ010000008">
    <property type="protein sequence ID" value="CAB3677716.1"/>
    <property type="molecule type" value="Genomic_DNA"/>
</dbReference>
<proteinExistence type="predicted"/>
<accession>A0A6J5AQ02</accession>
<organism evidence="2 3">
    <name type="scientific">Paraburkholderia rhynchosiae</name>
    <dbReference type="NCBI Taxonomy" id="487049"/>
    <lineage>
        <taxon>Bacteria</taxon>
        <taxon>Pseudomonadati</taxon>
        <taxon>Pseudomonadota</taxon>
        <taxon>Betaproteobacteria</taxon>
        <taxon>Burkholderiales</taxon>
        <taxon>Burkholderiaceae</taxon>
        <taxon>Paraburkholderia</taxon>
    </lineage>
</organism>
<dbReference type="AlphaFoldDB" id="A0A6J5AQ02"/>
<name>A0A6J5AQ02_9BURK</name>
<reference evidence="2 3" key="1">
    <citation type="submission" date="2020-04" db="EMBL/GenBank/DDBJ databases">
        <authorList>
            <person name="De Canck E."/>
        </authorList>
    </citation>
    <scope>NUCLEOTIDE SEQUENCE [LARGE SCALE GENOMIC DNA]</scope>
    <source>
        <strain evidence="2 3">LMG 27174</strain>
    </source>
</reference>
<sequence>MTTPEERTALISEATLAGARQADACNILRIGRARTVQRWRRGKPDAVDGRSLRHHEPCPTSFLPTNAPSCWWSRTRPNWFICRQARSRRDWQTSNAIASESTFYRIPKAEKQLALRRSERPSHTRSKPGSVRADAPKQLHSCDYVFADDDPWAVLLSVPVYGCIQSQDRGLTDLCGGKQRAGQRGSQGPLPA</sequence>